<evidence type="ECO:0000256" key="6">
    <source>
        <dbReference type="SAM" id="SignalP"/>
    </source>
</evidence>
<dbReference type="SUPFAM" id="SSF46565">
    <property type="entry name" value="Chaperone J-domain"/>
    <property type="match status" value="1"/>
</dbReference>
<reference evidence="8" key="1">
    <citation type="submission" date="2009-03" db="EMBL/GenBank/DDBJ databases">
        <title>Caligus clemensi ESTs and full-length cDNAs.</title>
        <authorList>
            <person name="Yasuike M."/>
            <person name="von Schalburg K."/>
            <person name="Cooper G."/>
            <person name="Leong J."/>
            <person name="Jones S.R.M."/>
            <person name="Koop B.F."/>
        </authorList>
    </citation>
    <scope>NUCLEOTIDE SEQUENCE</scope>
    <source>
        <tissue evidence="8">Whole</tissue>
    </source>
</reference>
<dbReference type="PRINTS" id="PR00625">
    <property type="entry name" value="JDOMAIN"/>
</dbReference>
<evidence type="ECO:0000259" key="7">
    <source>
        <dbReference type="PROSITE" id="PS50076"/>
    </source>
</evidence>
<gene>
    <name evidence="8" type="primary">DNJB9</name>
</gene>
<dbReference type="InterPro" id="IPR001623">
    <property type="entry name" value="DnaJ_domain"/>
</dbReference>
<proteinExistence type="evidence at transcript level"/>
<dbReference type="GO" id="GO:0051787">
    <property type="term" value="F:misfolded protein binding"/>
    <property type="evidence" value="ECO:0007669"/>
    <property type="project" value="TreeGrafter"/>
</dbReference>
<dbReference type="PANTHER" id="PTHR44360">
    <property type="entry name" value="DNAJ HOMOLOG SUBFAMILY B MEMBER 9"/>
    <property type="match status" value="1"/>
</dbReference>
<keyword evidence="1" id="KW-0143">Chaperone</keyword>
<dbReference type="InterPro" id="IPR018253">
    <property type="entry name" value="DnaJ_domain_CS"/>
</dbReference>
<organism evidence="8">
    <name type="scientific">Caligus clemensi</name>
    <name type="common">Sea louse</name>
    <dbReference type="NCBI Taxonomy" id="344056"/>
    <lineage>
        <taxon>Eukaryota</taxon>
        <taxon>Metazoa</taxon>
        <taxon>Ecdysozoa</taxon>
        <taxon>Arthropoda</taxon>
        <taxon>Crustacea</taxon>
        <taxon>Multicrustacea</taxon>
        <taxon>Hexanauplia</taxon>
        <taxon>Copepoda</taxon>
        <taxon>Siphonostomatoida</taxon>
        <taxon>Caligidae</taxon>
        <taxon>Caligus</taxon>
    </lineage>
</organism>
<evidence type="ECO:0000256" key="2">
    <source>
        <dbReference type="ARBA" id="ARBA00040158"/>
    </source>
</evidence>
<evidence type="ECO:0000256" key="4">
    <source>
        <dbReference type="ARBA" id="ARBA00045428"/>
    </source>
</evidence>
<evidence type="ECO:0000256" key="3">
    <source>
        <dbReference type="ARBA" id="ARBA00041533"/>
    </source>
</evidence>
<dbReference type="CDD" id="cd06257">
    <property type="entry name" value="DnaJ"/>
    <property type="match status" value="1"/>
</dbReference>
<comment type="subunit">
    <text evidence="5">Interacts with HSPA5/BiP; interaction is direct. Interacts with ERN1/IRE1 (via the luminal region). Interacts with DERL1.</text>
</comment>
<dbReference type="GO" id="GO:0051087">
    <property type="term" value="F:protein-folding chaperone binding"/>
    <property type="evidence" value="ECO:0007669"/>
    <property type="project" value="TreeGrafter"/>
</dbReference>
<protein>
    <recommendedName>
        <fullName evidence="2">DnaJ homolog subfamily B member 9</fullName>
    </recommendedName>
    <alternativeName>
        <fullName evidence="3">Endoplasmic reticulum DNA J domain-containing protein 4</fullName>
    </alternativeName>
</protein>
<sequence>MNGVLPLWTFLCISVVSALGGYYKTLGLQKGASSKDIKKAFRQLALKYHPDKNNSPDAEKKFREIAEAYEVLSDERKRAEYDAHGGSHSFTGGSGSRAGNFHFNFDEFFSQFEDDIFGDINMKSHFSSHFDNHFRSHAEATGGGFDFEDFLNDDDMFGLRGEDLFAKGSGPAMKNSRSESCHTVTQRVGNTITSYTTCS</sequence>
<dbReference type="InterPro" id="IPR051948">
    <property type="entry name" value="Hsp70_co-chaperone_J-domain"/>
</dbReference>
<dbReference type="PROSITE" id="PS50076">
    <property type="entry name" value="DNAJ_2"/>
    <property type="match status" value="1"/>
</dbReference>
<dbReference type="InterPro" id="IPR036869">
    <property type="entry name" value="J_dom_sf"/>
</dbReference>
<evidence type="ECO:0000256" key="1">
    <source>
        <dbReference type="ARBA" id="ARBA00023186"/>
    </source>
</evidence>
<dbReference type="PANTHER" id="PTHR44360:SF1">
    <property type="entry name" value="DNAJ HOMOLOG SUBFAMILY B MEMBER 9"/>
    <property type="match status" value="1"/>
</dbReference>
<dbReference type="GO" id="GO:0005783">
    <property type="term" value="C:endoplasmic reticulum"/>
    <property type="evidence" value="ECO:0007669"/>
    <property type="project" value="TreeGrafter"/>
</dbReference>
<name>C1C021_CALCM</name>
<dbReference type="Pfam" id="PF00226">
    <property type="entry name" value="DnaJ"/>
    <property type="match status" value="1"/>
</dbReference>
<evidence type="ECO:0000313" key="8">
    <source>
        <dbReference type="EMBL" id="ACO14624.1"/>
    </source>
</evidence>
<dbReference type="PROSITE" id="PS00636">
    <property type="entry name" value="DNAJ_1"/>
    <property type="match status" value="1"/>
</dbReference>
<comment type="function">
    <text evidence="4">Co-chaperone for Hsp70 protein HSPA5/BiP that acts as a key repressor of the ERN1/IRE1-mediated unfolded protein response (UPR). J domain-containing co-chaperones stimulate the ATPase activity of Hsp70 proteins and are required for efficient substrate recognition by Hsp70 proteins. In the unstressed endoplasmic reticulum, interacts with the luminal region of ERN1/IRE1 and selectively recruits HSPA5/BiP: HSPA5/BiP disrupts the dimerization of the active ERN1/IRE1 luminal region, thereby inactivating ERN1/IRE1. Also involved in endoplasmic reticulum-associated degradation (ERAD) of misfolded proteins. Required for survival of B-cell progenitors and normal antibody production.</text>
</comment>
<dbReference type="SMART" id="SM00271">
    <property type="entry name" value="DnaJ"/>
    <property type="match status" value="1"/>
</dbReference>
<feature type="chain" id="PRO_5002907823" description="DnaJ homolog subfamily B member 9" evidence="6">
    <location>
        <begin position="19"/>
        <end position="199"/>
    </location>
</feature>
<keyword evidence="6" id="KW-0732">Signal</keyword>
<feature type="signal peptide" evidence="6">
    <location>
        <begin position="1"/>
        <end position="18"/>
    </location>
</feature>
<evidence type="ECO:0000256" key="5">
    <source>
        <dbReference type="ARBA" id="ARBA00046365"/>
    </source>
</evidence>
<dbReference type="GO" id="GO:0036503">
    <property type="term" value="P:ERAD pathway"/>
    <property type="evidence" value="ECO:0007669"/>
    <property type="project" value="TreeGrafter"/>
</dbReference>
<accession>C1C021</accession>
<dbReference type="EMBL" id="BT080200">
    <property type="protein sequence ID" value="ACO14624.1"/>
    <property type="molecule type" value="mRNA"/>
</dbReference>
<dbReference type="AlphaFoldDB" id="C1C021"/>
<dbReference type="Gene3D" id="1.10.287.110">
    <property type="entry name" value="DnaJ domain"/>
    <property type="match status" value="1"/>
</dbReference>
<feature type="domain" description="J" evidence="7">
    <location>
        <begin position="21"/>
        <end position="85"/>
    </location>
</feature>